<comment type="subcellular location">
    <subcellularLocation>
        <location evidence="1">Nucleus</location>
    </subcellularLocation>
</comment>
<gene>
    <name evidence="10" type="ORF">CHRIB12_LOCUS8310</name>
</gene>
<evidence type="ECO:0000256" key="7">
    <source>
        <dbReference type="ARBA" id="ARBA00023306"/>
    </source>
</evidence>
<dbReference type="GO" id="GO:0000776">
    <property type="term" value="C:kinetochore"/>
    <property type="evidence" value="ECO:0007669"/>
    <property type="project" value="TreeGrafter"/>
</dbReference>
<dbReference type="GO" id="GO:0072686">
    <property type="term" value="C:mitotic spindle"/>
    <property type="evidence" value="ECO:0007669"/>
    <property type="project" value="TreeGrafter"/>
</dbReference>
<dbReference type="GO" id="GO:0005635">
    <property type="term" value="C:nuclear envelope"/>
    <property type="evidence" value="ECO:0007669"/>
    <property type="project" value="TreeGrafter"/>
</dbReference>
<keyword evidence="5" id="KW-0498">Mitosis</keyword>
<evidence type="ECO:0000256" key="2">
    <source>
        <dbReference type="ARBA" id="ARBA00008029"/>
    </source>
</evidence>
<feature type="coiled-coil region" evidence="8">
    <location>
        <begin position="120"/>
        <end position="370"/>
    </location>
</feature>
<evidence type="ECO:0000313" key="11">
    <source>
        <dbReference type="Proteomes" id="UP000684084"/>
    </source>
</evidence>
<evidence type="ECO:0000256" key="5">
    <source>
        <dbReference type="ARBA" id="ARBA00022776"/>
    </source>
</evidence>
<comment type="similarity">
    <text evidence="2">Belongs to the MAD1 family.</text>
</comment>
<dbReference type="PANTHER" id="PTHR23168:SF0">
    <property type="entry name" value="MITOTIC SPINDLE ASSEMBLY CHECKPOINT PROTEIN MAD1"/>
    <property type="match status" value="1"/>
</dbReference>
<dbReference type="GO" id="GO:0051315">
    <property type="term" value="P:attachment of mitotic spindle microtubules to kinetochore"/>
    <property type="evidence" value="ECO:0007669"/>
    <property type="project" value="TreeGrafter"/>
</dbReference>
<dbReference type="GO" id="GO:0007094">
    <property type="term" value="P:mitotic spindle assembly checkpoint signaling"/>
    <property type="evidence" value="ECO:0007669"/>
    <property type="project" value="InterPro"/>
</dbReference>
<accession>A0A916E430</accession>
<evidence type="ECO:0000256" key="9">
    <source>
        <dbReference type="SAM" id="MobiDB-lite"/>
    </source>
</evidence>
<dbReference type="PANTHER" id="PTHR23168">
    <property type="entry name" value="MITOTIC SPINDLE ASSEMBLY CHECKPOINT PROTEIN MAD1 MITOTIC ARREST DEFICIENT-LIKE PROTEIN 1"/>
    <property type="match status" value="1"/>
</dbReference>
<sequence length="857" mass="99985">MSYPPYQRSAKKNQSQQSDQHNDNPFKPTASTSSNVPSIFKVDNNTKIFHSGLGDRPSKVTLFSIYSLRRSRLDVESPIRFTSPSITPSRDPFNFMPDFSSLQKSTINFTAFSPKNDRELIEARTKIKSLEISKDNLDLKFGRLEAENKSLELKNRELGLQIEGLEKDKDFYYNREKDALKSLENLELENIKLKQAAACETQTLKDKIRELQQNLEDLKTENLIKENDLTRKVQSTELEASKLQYQVENLNEQIRQQHDISASRQKLLNETQQRLDETQEKLNEFNHLSTQLDQIETHNKKVQEQSEHIQELELRNRYLTKEINRNKELSPSIQILQHKLERAEYQLLNMNTLRREAAELEVENTTLKKEKVSWTSLLDQEKDNINSNTPYTVVKELVSRRNEIELLQIRTRSLEEQVRNKDLVIVDHESKIKELRFKYKAMESKFLNEIEASKGSKRLLQKEVEMLMNSLRSYDEEEKQLQSNFEPQKTERIQNLEKLLAEYKEALEQCENKATNIQPKHEEYPEFSELNLHSLEVMQRNEQLTQDILKLENEKANLQNEIASLQNQINIYEQTELKVHSSELIKQNEILQETVKDLKTENASLKEKIMLLDNQIDILERAVGRGGYNKETIRVLEMKDNPASKEFSLRENRLQGLATENQDLKTKLKELYQILENHPTITLELTEDNDSEKETIRVFPIQSYLNLEEENKQLIDQVADKEKRMTRLKEVWKAKAQEYREAVYSLLGYKVEFLENGRVRLTSMYSEQDDHSLVFTSDEDNLGTMQLVDGGNTEYIKSLDNLIKYWVVERGSIPCFLSSLTMDLIGKTALGPIGREMDMTSGRISGLGGNQEFPTLE</sequence>
<proteinExistence type="inferred from homology"/>
<feature type="coiled-coil region" evidence="8">
    <location>
        <begin position="704"/>
        <end position="731"/>
    </location>
</feature>
<feature type="region of interest" description="Disordered" evidence="9">
    <location>
        <begin position="1"/>
        <end position="38"/>
    </location>
</feature>
<protein>
    <recommendedName>
        <fullName evidence="3">Spindle assembly checkpoint component MAD1</fullName>
    </recommendedName>
</protein>
<evidence type="ECO:0000256" key="6">
    <source>
        <dbReference type="ARBA" id="ARBA00023242"/>
    </source>
</evidence>
<comment type="caution">
    <text evidence="10">The sequence shown here is derived from an EMBL/GenBank/DDBJ whole genome shotgun (WGS) entry which is preliminary data.</text>
</comment>
<evidence type="ECO:0000256" key="4">
    <source>
        <dbReference type="ARBA" id="ARBA00022618"/>
    </source>
</evidence>
<dbReference type="OrthoDB" id="331602at2759"/>
<dbReference type="AlphaFoldDB" id="A0A916E430"/>
<keyword evidence="6" id="KW-0539">Nucleus</keyword>
<evidence type="ECO:0000256" key="3">
    <source>
        <dbReference type="ARBA" id="ARBA00022019"/>
    </source>
</evidence>
<keyword evidence="4" id="KW-0132">Cell division</keyword>
<evidence type="ECO:0000313" key="10">
    <source>
        <dbReference type="EMBL" id="CAB5360629.1"/>
    </source>
</evidence>
<feature type="coiled-coil region" evidence="8">
    <location>
        <begin position="425"/>
        <end position="622"/>
    </location>
</feature>
<dbReference type="InterPro" id="IPR008672">
    <property type="entry name" value="Mad1"/>
</dbReference>
<evidence type="ECO:0000256" key="8">
    <source>
        <dbReference type="SAM" id="Coils"/>
    </source>
</evidence>
<dbReference type="Proteomes" id="UP000684084">
    <property type="component" value="Unassembled WGS sequence"/>
</dbReference>
<evidence type="ECO:0000256" key="1">
    <source>
        <dbReference type="ARBA" id="ARBA00004123"/>
    </source>
</evidence>
<dbReference type="GO" id="GO:0051301">
    <property type="term" value="P:cell division"/>
    <property type="evidence" value="ECO:0007669"/>
    <property type="project" value="UniProtKB-KW"/>
</dbReference>
<organism evidence="10 11">
    <name type="scientific">Rhizophagus irregularis</name>
    <dbReference type="NCBI Taxonomy" id="588596"/>
    <lineage>
        <taxon>Eukaryota</taxon>
        <taxon>Fungi</taxon>
        <taxon>Fungi incertae sedis</taxon>
        <taxon>Mucoromycota</taxon>
        <taxon>Glomeromycotina</taxon>
        <taxon>Glomeromycetes</taxon>
        <taxon>Glomerales</taxon>
        <taxon>Glomeraceae</taxon>
        <taxon>Rhizophagus</taxon>
    </lineage>
</organism>
<reference evidence="10" key="1">
    <citation type="submission" date="2020-05" db="EMBL/GenBank/DDBJ databases">
        <authorList>
            <person name="Rincon C."/>
            <person name="Sanders R I."/>
            <person name="Robbins C."/>
            <person name="Chaturvedi A."/>
        </authorList>
    </citation>
    <scope>NUCLEOTIDE SEQUENCE</scope>
    <source>
        <strain evidence="10">CHB12</strain>
    </source>
</reference>
<name>A0A916E430_9GLOM</name>
<keyword evidence="8" id="KW-0175">Coiled coil</keyword>
<keyword evidence="7" id="KW-0131">Cell cycle</keyword>
<dbReference type="VEuPathDB" id="FungiDB:RhiirFUN_007580"/>
<feature type="compositionally biased region" description="Polar residues" evidence="9">
    <location>
        <begin position="29"/>
        <end position="38"/>
    </location>
</feature>
<dbReference type="Pfam" id="PF05557">
    <property type="entry name" value="MAD"/>
    <property type="match status" value="1"/>
</dbReference>
<dbReference type="EMBL" id="CAGKOT010000015">
    <property type="protein sequence ID" value="CAB5360629.1"/>
    <property type="molecule type" value="Genomic_DNA"/>
</dbReference>